<dbReference type="Gene3D" id="3.90.1200.10">
    <property type="match status" value="1"/>
</dbReference>
<accession>A0A3N9X596</accession>
<proteinExistence type="predicted"/>
<evidence type="ECO:0000259" key="1">
    <source>
        <dbReference type="Pfam" id="PF01636"/>
    </source>
</evidence>
<dbReference type="AlphaFoldDB" id="A0A3N9X596"/>
<comment type="caution">
    <text evidence="2">The sequence shown here is derived from an EMBL/GenBank/DDBJ whole genome shotgun (WGS) entry which is preliminary data.</text>
</comment>
<evidence type="ECO:0000313" key="2">
    <source>
        <dbReference type="EMBL" id="RQX08039.1"/>
    </source>
</evidence>
<sequence length="303" mass="32729">MTAPPRATPDHAGLEAAGADDVFAALVARAAAAGVGTGRVVHRTDKAVVATGRRDGQPVIVKLLTTDDPYWVGRRQHELRLYELITDQPPPVRVPRVLHAEARLTVLTQLPGQRLDDQRHLTRDVSAATAQLVLNTLDTLAAWTPTPPLPQPVDYHGRIDAEHAAGFLDDADQYALHTLVDQLGSGRVTAHGDPLAANLLLDRKHCALIDFEYTGSYLPGYDLALLHIVAAAASPTLTAAIGDRVHTANITTAYCVNLLLLTCREIRLHTALPADGATTSLLAYLRQLLSQARHDIQALTRWA</sequence>
<organism evidence="2 3">
    <name type="scientific">Micromonospora inaquosa</name>
    <dbReference type="NCBI Taxonomy" id="2203716"/>
    <lineage>
        <taxon>Bacteria</taxon>
        <taxon>Bacillati</taxon>
        <taxon>Actinomycetota</taxon>
        <taxon>Actinomycetes</taxon>
        <taxon>Micromonosporales</taxon>
        <taxon>Micromonosporaceae</taxon>
        <taxon>Micromonospora</taxon>
    </lineage>
</organism>
<gene>
    <name evidence="2" type="ORF">DLJ59_02205</name>
</gene>
<protein>
    <submittedName>
        <fullName evidence="2">Aminoglycoside phosphotransferase</fullName>
    </submittedName>
</protein>
<keyword evidence="3" id="KW-1185">Reference proteome</keyword>
<dbReference type="EMBL" id="QGSZ01000102">
    <property type="protein sequence ID" value="RQX08039.1"/>
    <property type="molecule type" value="Genomic_DNA"/>
</dbReference>
<evidence type="ECO:0000313" key="3">
    <source>
        <dbReference type="Proteomes" id="UP000282312"/>
    </source>
</evidence>
<dbReference type="GO" id="GO:0016740">
    <property type="term" value="F:transferase activity"/>
    <property type="evidence" value="ECO:0007669"/>
    <property type="project" value="UniProtKB-KW"/>
</dbReference>
<name>A0A3N9X596_9ACTN</name>
<dbReference type="Pfam" id="PF01636">
    <property type="entry name" value="APH"/>
    <property type="match status" value="1"/>
</dbReference>
<reference evidence="2 3" key="1">
    <citation type="submission" date="2018-05" db="EMBL/GenBank/DDBJ databases">
        <title>Micromonospora from Atacama Desert.</title>
        <authorList>
            <person name="Carro L."/>
            <person name="Goodfellow M."/>
            <person name="Klenk H.-P."/>
        </authorList>
    </citation>
    <scope>NUCLEOTIDE SEQUENCE [LARGE SCALE GENOMIC DNA]</scope>
    <source>
        <strain evidence="2 3">LB39</strain>
    </source>
</reference>
<keyword evidence="2" id="KW-0808">Transferase</keyword>
<dbReference type="InterPro" id="IPR002575">
    <property type="entry name" value="Aminoglycoside_PTrfase"/>
</dbReference>
<feature type="domain" description="Aminoglycoside phosphotransferase" evidence="1">
    <location>
        <begin position="54"/>
        <end position="244"/>
    </location>
</feature>
<dbReference type="SUPFAM" id="SSF56112">
    <property type="entry name" value="Protein kinase-like (PK-like)"/>
    <property type="match status" value="1"/>
</dbReference>
<dbReference type="InterPro" id="IPR011009">
    <property type="entry name" value="Kinase-like_dom_sf"/>
</dbReference>
<dbReference type="Proteomes" id="UP000282312">
    <property type="component" value="Unassembled WGS sequence"/>
</dbReference>